<dbReference type="InterPro" id="IPR025101">
    <property type="entry name" value="DUF4012"/>
</dbReference>
<evidence type="ECO:0000313" key="2">
    <source>
        <dbReference type="EMBL" id="OGD71765.1"/>
    </source>
</evidence>
<evidence type="ECO:0008006" key="4">
    <source>
        <dbReference type="Google" id="ProtNLM"/>
    </source>
</evidence>
<accession>A0A1F5EWL4</accession>
<evidence type="ECO:0000313" key="3">
    <source>
        <dbReference type="Proteomes" id="UP000177979"/>
    </source>
</evidence>
<proteinExistence type="predicted"/>
<gene>
    <name evidence="2" type="ORF">A2703_03185</name>
</gene>
<name>A0A1F5EWL4_9BACT</name>
<feature type="transmembrane region" description="Helical" evidence="1">
    <location>
        <begin position="45"/>
        <end position="68"/>
    </location>
</feature>
<evidence type="ECO:0000256" key="1">
    <source>
        <dbReference type="SAM" id="Phobius"/>
    </source>
</evidence>
<dbReference type="STRING" id="1817722.A2703_03185"/>
<dbReference type="Proteomes" id="UP000177979">
    <property type="component" value="Unassembled WGS sequence"/>
</dbReference>
<dbReference type="Pfam" id="PF13196">
    <property type="entry name" value="DUF4012"/>
    <property type="match status" value="1"/>
</dbReference>
<reference evidence="2 3" key="1">
    <citation type="journal article" date="2016" name="Nat. Commun.">
        <title>Thousands of microbial genomes shed light on interconnected biogeochemical processes in an aquifer system.</title>
        <authorList>
            <person name="Anantharaman K."/>
            <person name="Brown C.T."/>
            <person name="Hug L.A."/>
            <person name="Sharon I."/>
            <person name="Castelle C.J."/>
            <person name="Probst A.J."/>
            <person name="Thomas B.C."/>
            <person name="Singh A."/>
            <person name="Wilkins M.J."/>
            <person name="Karaoz U."/>
            <person name="Brodie E.L."/>
            <person name="Williams K.H."/>
            <person name="Hubbard S.S."/>
            <person name="Banfield J.F."/>
        </authorList>
    </citation>
    <scope>NUCLEOTIDE SEQUENCE [LARGE SCALE GENOMIC DNA]</scope>
</reference>
<dbReference type="EMBL" id="MFAG01000023">
    <property type="protein sequence ID" value="OGD71765.1"/>
    <property type="molecule type" value="Genomic_DNA"/>
</dbReference>
<protein>
    <recommendedName>
        <fullName evidence="4">DUF4012 domain-containing protein</fullName>
    </recommendedName>
</protein>
<sequence>MVKTAKKDILVKKIDLKPIQTEPVEEAKVEFVEEKPKHKLAWLKWVGLTFLVLLILFGSLAGFGYTFYKGITPQIKDAAGAGNELVTSVQAQDLVKAKEASAKLKAKVGEIQNKYQQLAFLRVIPILGTYVSDGQHGLSAAASGVNAIDKLILAVEPYSDLLGFKTDSKNLIEVKSIEDRIVFMVNTLGKISPQLESISSDVTRARDELDKIDPKRYPETFMGKAVRGKIVGLQDSARSFGNLVGQAKPLIDLLPALLGDPDQKTYMLLFQNNGELRPTGGFLTAYAHLRVSKGRITPLNSFNIYDLDARFVKNIPPPNPIVKYLNEKRWNLRNMNMSPDFKVSMDTFTKYIRDINGLPQTDGIIALDTEVPVKLLEVLGTIGVGGWGNFSAKEDPRCKCPQVVYFLEDIITKPVPGIRPDRKAVLGPLMHSILANAMGSPKHMWPKFLNIALDAINQKHLMFYFFEEKNQKAAESFNAAGRIGDYDYDYLHLNDSNFGGAKSDLFIKRDIEQEITTNGDKVTKKVTITYNNPEKGSNCNLEAGQLCLNGVYRDYVRLYVPKGSKLTRVVGSEVKETTFEDLGKTVFDAFFTMRPESSSKLVFEYELPALNLKPYRMLIQKQPGVPSIKQTITLDGKPTNIDLITDKELVLE</sequence>
<keyword evidence="1" id="KW-0472">Membrane</keyword>
<organism evidence="2 3">
    <name type="scientific">Candidatus Collierbacteria bacterium RIFCSPHIGHO2_01_FULL_50_25</name>
    <dbReference type="NCBI Taxonomy" id="1817722"/>
    <lineage>
        <taxon>Bacteria</taxon>
        <taxon>Candidatus Collieribacteriota</taxon>
    </lineage>
</organism>
<keyword evidence="1" id="KW-0812">Transmembrane</keyword>
<dbReference type="AlphaFoldDB" id="A0A1F5EWL4"/>
<keyword evidence="1" id="KW-1133">Transmembrane helix</keyword>
<comment type="caution">
    <text evidence="2">The sequence shown here is derived from an EMBL/GenBank/DDBJ whole genome shotgun (WGS) entry which is preliminary data.</text>
</comment>